<sequence length="508" mass="56614">MASSEDSSFFRDRTLINGFGLFWLAVATIATGWFFIDGLDALLLAWQTPEYSHGPLIPVLSAIMFLREMKQYPPQQGVVPNRWPGLVVIGTAFLIGALGKLARIDDIVAYATIIWVAGMVLVSFGWSRGRKFWPSVLHLVYMLPLPATIYYKVSIWLQMVSSEIGVGILKMLSVPVFLEGNIIDLGVMRLHVAEACSGLRYLFPIMSFSYVFAVLYRGPNWHKAVLLLAAVPITVLMNSVRIAVAGIIANTYGVEWLDGFTHFFEGWVVFIICILMLFALARLMLLLHPDRPRLADALDLDMSGMMTQLNGLRAVQATRALVVAALMGVTALGIWQIANPEHGGPVARTSFALFPREFGAWQQYGPEERLTVDVERTLGADDYRQATFVRDTDTPAVGFFSAFYHDQTRGGVHSPEICLPSAGWEIAKLDRIDIARDLGVEGSFPLNRAIIQRGESRMMVYYWFQQGERRVAWDIAAKFNLLLDGIRRGQTDGGIVRLTTPMARGESE</sequence>
<evidence type="ECO:0000256" key="6">
    <source>
        <dbReference type="ARBA" id="ARBA00022989"/>
    </source>
</evidence>
<evidence type="ECO:0000256" key="4">
    <source>
        <dbReference type="ARBA" id="ARBA00022692"/>
    </source>
</evidence>
<feature type="transmembrane region" description="Helical" evidence="8">
    <location>
        <begin position="108"/>
        <end position="126"/>
    </location>
</feature>
<dbReference type="GO" id="GO:0005886">
    <property type="term" value="C:plasma membrane"/>
    <property type="evidence" value="ECO:0007669"/>
    <property type="project" value="UniProtKB-SubCell"/>
</dbReference>
<proteinExistence type="predicted"/>
<protein>
    <submittedName>
        <fullName evidence="10">VPLPA-CTERM-specific exosortase XrtD</fullName>
        <ecNumber evidence="10">3.4.22.-</ecNumber>
    </submittedName>
</protein>
<dbReference type="InterPro" id="IPR013426">
    <property type="entry name" value="EpsH-like"/>
</dbReference>
<dbReference type="EMBL" id="QZEV01000186">
    <property type="protein sequence ID" value="RJK95226.1"/>
    <property type="molecule type" value="Genomic_DNA"/>
</dbReference>
<keyword evidence="3" id="KW-0645">Protease</keyword>
<dbReference type="Pfam" id="PF09721">
    <property type="entry name" value="Exosortase_EpsH"/>
    <property type="match status" value="1"/>
</dbReference>
<feature type="transmembrane region" description="Helical" evidence="8">
    <location>
        <begin position="267"/>
        <end position="287"/>
    </location>
</feature>
<evidence type="ECO:0000256" key="7">
    <source>
        <dbReference type="ARBA" id="ARBA00023136"/>
    </source>
</evidence>
<dbReference type="InterPro" id="IPR026392">
    <property type="entry name" value="Exo/Archaeosortase_dom"/>
</dbReference>
<feature type="transmembrane region" description="Helical" evidence="8">
    <location>
        <begin position="320"/>
        <end position="338"/>
    </location>
</feature>
<dbReference type="NCBIfam" id="TIGR02602">
    <property type="entry name" value="8TM_EpsH"/>
    <property type="match status" value="1"/>
</dbReference>
<dbReference type="InterPro" id="IPR026491">
    <property type="entry name" value="ExosortD_VPLPA"/>
</dbReference>
<dbReference type="InterPro" id="IPR014263">
    <property type="entry name" value="Methanolan_biosynth_EpsI"/>
</dbReference>
<dbReference type="NCBIfam" id="TIGR02914">
    <property type="entry name" value="EpsI_fam"/>
    <property type="match status" value="1"/>
</dbReference>
<gene>
    <name evidence="10" type="primary">xrtD</name>
    <name evidence="10" type="ORF">D3P06_18405</name>
</gene>
<keyword evidence="7 8" id="KW-0472">Membrane</keyword>
<evidence type="ECO:0000256" key="8">
    <source>
        <dbReference type="SAM" id="Phobius"/>
    </source>
</evidence>
<dbReference type="GO" id="GO:0006508">
    <property type="term" value="P:proteolysis"/>
    <property type="evidence" value="ECO:0007669"/>
    <property type="project" value="UniProtKB-KW"/>
</dbReference>
<dbReference type="EC" id="3.4.22.-" evidence="10"/>
<feature type="non-terminal residue" evidence="10">
    <location>
        <position position="508"/>
    </location>
</feature>
<keyword evidence="4 8" id="KW-0812">Transmembrane</keyword>
<reference evidence="10 11" key="1">
    <citation type="submission" date="2018-09" db="EMBL/GenBank/DDBJ databases">
        <title>Paracoccus onubensis nov. sp. a moderate halophilic bacterium isolated from Gruta de las Maravillas (Aracena, Spain).</title>
        <authorList>
            <person name="Jurado V."/>
            <person name="Gutierrez-Patricio S."/>
            <person name="Gonzalez-Pimentel J.L."/>
            <person name="Laiz L."/>
            <person name="Saiz-Jimenez C."/>
        </authorList>
    </citation>
    <scope>NUCLEOTIDE SEQUENCE [LARGE SCALE GENOMIC DNA]</scope>
    <source>
        <strain evidence="10 11">DSM 19484</strain>
    </source>
</reference>
<evidence type="ECO:0000313" key="11">
    <source>
        <dbReference type="Proteomes" id="UP000285530"/>
    </source>
</evidence>
<keyword evidence="6 8" id="KW-1133">Transmembrane helix</keyword>
<feature type="transmembrane region" description="Helical" evidence="8">
    <location>
        <begin position="15"/>
        <end position="36"/>
    </location>
</feature>
<dbReference type="AlphaFoldDB" id="A0A418ZPR4"/>
<dbReference type="NCBIfam" id="TIGR04152">
    <property type="entry name" value="exosort_VPLPA"/>
    <property type="match status" value="1"/>
</dbReference>
<comment type="subcellular location">
    <subcellularLocation>
        <location evidence="1">Cell membrane</location>
        <topology evidence="1">Multi-pass membrane protein</topology>
    </subcellularLocation>
</comment>
<evidence type="ECO:0000259" key="9">
    <source>
        <dbReference type="Pfam" id="PF11984"/>
    </source>
</evidence>
<evidence type="ECO:0000313" key="10">
    <source>
        <dbReference type="EMBL" id="RJK95226.1"/>
    </source>
</evidence>
<dbReference type="Proteomes" id="UP000285530">
    <property type="component" value="Unassembled WGS sequence"/>
</dbReference>
<feature type="transmembrane region" description="Helical" evidence="8">
    <location>
        <begin position="198"/>
        <end position="216"/>
    </location>
</feature>
<accession>A0A418ZPR4</accession>
<dbReference type="Pfam" id="PF11984">
    <property type="entry name" value="DUF3485"/>
    <property type="match status" value="1"/>
</dbReference>
<feature type="transmembrane region" description="Helical" evidence="8">
    <location>
        <begin position="132"/>
        <end position="153"/>
    </location>
</feature>
<keyword evidence="5 10" id="KW-0378">Hydrolase</keyword>
<feature type="transmembrane region" description="Helical" evidence="8">
    <location>
        <begin position="225"/>
        <end position="247"/>
    </location>
</feature>
<dbReference type="GO" id="GO:0008233">
    <property type="term" value="F:peptidase activity"/>
    <property type="evidence" value="ECO:0007669"/>
    <property type="project" value="UniProtKB-KW"/>
</dbReference>
<keyword evidence="2" id="KW-1003">Cell membrane</keyword>
<evidence type="ECO:0000256" key="2">
    <source>
        <dbReference type="ARBA" id="ARBA00022475"/>
    </source>
</evidence>
<evidence type="ECO:0000256" key="3">
    <source>
        <dbReference type="ARBA" id="ARBA00022670"/>
    </source>
</evidence>
<feature type="transmembrane region" description="Helical" evidence="8">
    <location>
        <begin position="160"/>
        <end position="178"/>
    </location>
</feature>
<feature type="domain" description="Methanolan biosynthesis EpsI" evidence="9">
    <location>
        <begin position="322"/>
        <end position="506"/>
    </location>
</feature>
<comment type="caution">
    <text evidence="10">The sequence shown here is derived from an EMBL/GenBank/DDBJ whole genome shotgun (WGS) entry which is preliminary data.</text>
</comment>
<dbReference type="InterPro" id="IPR019127">
    <property type="entry name" value="Exosortase"/>
</dbReference>
<name>A0A418ZPR4_9RHOB</name>
<organism evidence="10 11">
    <name type="scientific">Paracoccus aestuarii</name>
    <dbReference type="NCBI Taxonomy" id="453842"/>
    <lineage>
        <taxon>Bacteria</taxon>
        <taxon>Pseudomonadati</taxon>
        <taxon>Pseudomonadota</taxon>
        <taxon>Alphaproteobacteria</taxon>
        <taxon>Rhodobacterales</taxon>
        <taxon>Paracoccaceae</taxon>
        <taxon>Paracoccus</taxon>
    </lineage>
</organism>
<dbReference type="NCBIfam" id="TIGR04178">
    <property type="entry name" value="exo_archaeo"/>
    <property type="match status" value="1"/>
</dbReference>
<dbReference type="OrthoDB" id="9797363at2"/>
<keyword evidence="11" id="KW-1185">Reference proteome</keyword>
<evidence type="ECO:0000256" key="5">
    <source>
        <dbReference type="ARBA" id="ARBA00022801"/>
    </source>
</evidence>
<feature type="transmembrane region" description="Helical" evidence="8">
    <location>
        <begin position="83"/>
        <end position="101"/>
    </location>
</feature>
<evidence type="ECO:0000256" key="1">
    <source>
        <dbReference type="ARBA" id="ARBA00004651"/>
    </source>
</evidence>